<name>A0A2Z5YHH7_MYCMR</name>
<dbReference type="EC" id="1.14.14.3" evidence="4"/>
<dbReference type="RefSeq" id="WP_012395018.1">
    <property type="nucleotide sequence ID" value="NZ_BQLA01000133.1"/>
</dbReference>
<dbReference type="PANTHER" id="PTHR30137:SF8">
    <property type="entry name" value="BLR5498 PROTEIN"/>
    <property type="match status" value="1"/>
</dbReference>
<dbReference type="InterPro" id="IPR050766">
    <property type="entry name" value="Bact_Lucif_Oxidored"/>
</dbReference>
<dbReference type="AlphaFoldDB" id="A0A2Z5YHH7"/>
<proteinExistence type="predicted"/>
<dbReference type="Pfam" id="PF00296">
    <property type="entry name" value="Bac_luciferase"/>
    <property type="match status" value="1"/>
</dbReference>
<evidence type="ECO:0000313" key="5">
    <source>
        <dbReference type="Proteomes" id="UP000257451"/>
    </source>
</evidence>
<dbReference type="EMBL" id="PEDF01000042">
    <property type="protein sequence ID" value="RFZ44505.1"/>
    <property type="molecule type" value="Genomic_DNA"/>
</dbReference>
<dbReference type="Gene3D" id="3.20.20.30">
    <property type="entry name" value="Luciferase-like domain"/>
    <property type="match status" value="1"/>
</dbReference>
<dbReference type="Proteomes" id="UP000257451">
    <property type="component" value="Unassembled WGS sequence"/>
</dbReference>
<dbReference type="GO" id="GO:0005829">
    <property type="term" value="C:cytosol"/>
    <property type="evidence" value="ECO:0007669"/>
    <property type="project" value="TreeGrafter"/>
</dbReference>
<feature type="domain" description="Luciferase-like" evidence="3">
    <location>
        <begin position="20"/>
        <end position="249"/>
    </location>
</feature>
<reference evidence="4 5" key="1">
    <citation type="journal article" date="2018" name="Sci. Rep.">
        <title>Extensive genomic diversity among Mycobacterium marinum strains revealed by whole genome sequencing.</title>
        <authorList>
            <person name="Das S."/>
            <person name="Pettersson B.M."/>
            <person name="Behra P.R."/>
            <person name="Mallick A."/>
            <person name="Cheramie M."/>
            <person name="Ramesh M."/>
            <person name="Shirreff L."/>
            <person name="DuCote T."/>
            <person name="Dasgupta S."/>
            <person name="Ennis D.G."/>
            <person name="Kirsebom L.A."/>
        </authorList>
    </citation>
    <scope>NUCLEOTIDE SEQUENCE [LARGE SCALE GENOMIC DNA]</scope>
    <source>
        <strain evidence="4 5">Davis1</strain>
    </source>
</reference>
<keyword evidence="1 4" id="KW-0560">Oxidoreductase</keyword>
<dbReference type="InterPro" id="IPR036661">
    <property type="entry name" value="Luciferase-like_sf"/>
</dbReference>
<dbReference type="PANTHER" id="PTHR30137">
    <property type="entry name" value="LUCIFERASE-LIKE MONOOXYGENASE"/>
    <property type="match status" value="1"/>
</dbReference>
<dbReference type="InterPro" id="IPR011251">
    <property type="entry name" value="Luciferase-like_dom"/>
</dbReference>
<organism evidence="4 5">
    <name type="scientific">Mycobacterium marinum</name>
    <dbReference type="NCBI Taxonomy" id="1781"/>
    <lineage>
        <taxon>Bacteria</taxon>
        <taxon>Bacillati</taxon>
        <taxon>Actinomycetota</taxon>
        <taxon>Actinomycetes</taxon>
        <taxon>Mycobacteriales</taxon>
        <taxon>Mycobacteriaceae</taxon>
        <taxon>Mycobacterium</taxon>
        <taxon>Mycobacterium ulcerans group</taxon>
    </lineage>
</organism>
<evidence type="ECO:0000256" key="2">
    <source>
        <dbReference type="ARBA" id="ARBA00023033"/>
    </source>
</evidence>
<dbReference type="SUPFAM" id="SSF51679">
    <property type="entry name" value="Bacterial luciferase-like"/>
    <property type="match status" value="1"/>
</dbReference>
<comment type="caution">
    <text evidence="4">The sequence shown here is derived from an EMBL/GenBank/DDBJ whole genome shotgun (WGS) entry which is preliminary data.</text>
</comment>
<protein>
    <submittedName>
        <fullName evidence="4">Alkanal monooxygenase alpha chain</fullName>
        <ecNumber evidence="4">1.14.14.3</ecNumber>
    </submittedName>
</protein>
<sequence length="335" mass="36387">MRTIETTVSFDMRAPEWGAPTAELYRAAIEMAAFADGIGVDNISVMEHHGSEDGYLPQPFTMAGGMAAVTKHARLLIGAVVLPLHDPVLVAEQIAIADLMSGGRINVTFGAGYVASEFAMFGKSLADRAKLMDSGIETIIRALRGETFEADGRPVCVRPLPIQKPEEIILVGGGVKASARRAARFGLGFLPMVPDLVDVYLEECRKHGREPGLYFRPMLIPISIHLCEDPERGWAAIERHAIHVITEYAKWAEQEGDASNSPFKSLTDPAVLRQAGLFAAWTPDDLLARVPDMVDRSGFAFQPLLGGLSPEEGWKSLKLLEQTMPKLKAAIAALD</sequence>
<evidence type="ECO:0000259" key="3">
    <source>
        <dbReference type="Pfam" id="PF00296"/>
    </source>
</evidence>
<evidence type="ECO:0000256" key="1">
    <source>
        <dbReference type="ARBA" id="ARBA00023002"/>
    </source>
</evidence>
<evidence type="ECO:0000313" key="4">
    <source>
        <dbReference type="EMBL" id="RFZ44505.1"/>
    </source>
</evidence>
<keyword evidence="2 4" id="KW-0503">Monooxygenase</keyword>
<gene>
    <name evidence="4" type="primary">luxA_1</name>
    <name evidence="4" type="ORF">DAVIS_01529</name>
</gene>
<dbReference type="OMA" id="CEHHGSE"/>
<dbReference type="GO" id="GO:0047646">
    <property type="term" value="F:alkanal monooxygenase (FMN-linked) activity"/>
    <property type="evidence" value="ECO:0007669"/>
    <property type="project" value="UniProtKB-EC"/>
</dbReference>
<accession>A0A2Z5YHH7</accession>